<keyword evidence="1" id="KW-1133">Transmembrane helix</keyword>
<evidence type="ECO:0000259" key="2">
    <source>
        <dbReference type="Pfam" id="PF01370"/>
    </source>
</evidence>
<accession>A0A2G6KFL8</accession>
<dbReference type="Gene3D" id="3.40.50.720">
    <property type="entry name" value="NAD(P)-binding Rossmann-like Domain"/>
    <property type="match status" value="1"/>
</dbReference>
<dbReference type="SUPFAM" id="SSF51735">
    <property type="entry name" value="NAD(P)-binding Rossmann-fold domains"/>
    <property type="match status" value="1"/>
</dbReference>
<evidence type="ECO:0000313" key="4">
    <source>
        <dbReference type="Proteomes" id="UP000230914"/>
    </source>
</evidence>
<keyword evidence="1" id="KW-0812">Transmembrane</keyword>
<dbReference type="EMBL" id="PDSL01000019">
    <property type="protein sequence ID" value="PIE34435.1"/>
    <property type="molecule type" value="Genomic_DNA"/>
</dbReference>
<dbReference type="Proteomes" id="UP000230914">
    <property type="component" value="Unassembled WGS sequence"/>
</dbReference>
<feature type="domain" description="NAD-dependent epimerase/dehydratase" evidence="2">
    <location>
        <begin position="66"/>
        <end position="205"/>
    </location>
</feature>
<sequence>MDAPRDPTAAANRVMIRGAATPLGQRVVNLVVDDPTVTLVEGSGDADIIVDLLLADHDHLEDRSQSVTEGLADLIDDLEGSGATHLVVVSSAMVYGAWPNNPVPLTESAVLRPDPEFVYARQLAGAEELIEAWRQGKPDRRVAVLRPAIPIALNARSSLATALTAGLGERFAESDADVQFVHLDDLASAVALAVRQRLDGAFNVAPDSSVAAHRVRDLSGPRFRLPLPEPVAEVVASLRWKLLGEPLPLGARSYIRHSWLIANDRLRSQGWKPTMTNEQAYVEGTTTPRWSIITPQRRQEIALGVVGGAIILVVVAIGGMIRRWLR</sequence>
<proteinExistence type="predicted"/>
<evidence type="ECO:0000256" key="1">
    <source>
        <dbReference type="SAM" id="Phobius"/>
    </source>
</evidence>
<evidence type="ECO:0000313" key="3">
    <source>
        <dbReference type="EMBL" id="PIE34435.1"/>
    </source>
</evidence>
<name>A0A2G6KFL8_9ACTN</name>
<comment type="caution">
    <text evidence="3">The sequence shown here is derived from an EMBL/GenBank/DDBJ whole genome shotgun (WGS) entry which is preliminary data.</text>
</comment>
<gene>
    <name evidence="3" type="ORF">CSA55_00755</name>
</gene>
<protein>
    <recommendedName>
        <fullName evidence="2">NAD-dependent epimerase/dehydratase domain-containing protein</fullName>
    </recommendedName>
</protein>
<dbReference type="Pfam" id="PF01370">
    <property type="entry name" value="Epimerase"/>
    <property type="match status" value="1"/>
</dbReference>
<dbReference type="InterPro" id="IPR036291">
    <property type="entry name" value="NAD(P)-bd_dom_sf"/>
</dbReference>
<organism evidence="3 4">
    <name type="scientific">Ilumatobacter coccineus</name>
    <dbReference type="NCBI Taxonomy" id="467094"/>
    <lineage>
        <taxon>Bacteria</taxon>
        <taxon>Bacillati</taxon>
        <taxon>Actinomycetota</taxon>
        <taxon>Acidimicrobiia</taxon>
        <taxon>Acidimicrobiales</taxon>
        <taxon>Ilumatobacteraceae</taxon>
        <taxon>Ilumatobacter</taxon>
    </lineage>
</organism>
<dbReference type="InterPro" id="IPR001509">
    <property type="entry name" value="Epimerase_deHydtase"/>
</dbReference>
<feature type="transmembrane region" description="Helical" evidence="1">
    <location>
        <begin position="301"/>
        <end position="321"/>
    </location>
</feature>
<keyword evidence="1" id="KW-0472">Membrane</keyword>
<reference evidence="3 4" key="1">
    <citation type="submission" date="2017-10" db="EMBL/GenBank/DDBJ databases">
        <title>Novel microbial diversity and functional potential in the marine mammal oral microbiome.</title>
        <authorList>
            <person name="Dudek N.K."/>
            <person name="Sun C.L."/>
            <person name="Burstein D."/>
            <person name="Kantor R.S."/>
            <person name="Aliaga Goltsman D.S."/>
            <person name="Bik E.M."/>
            <person name="Thomas B.C."/>
            <person name="Banfield J.F."/>
            <person name="Relman D.A."/>
        </authorList>
    </citation>
    <scope>NUCLEOTIDE SEQUENCE [LARGE SCALE GENOMIC DNA]</scope>
    <source>
        <strain evidence="3">DOLJORAL78_61_10</strain>
    </source>
</reference>
<dbReference type="AlphaFoldDB" id="A0A2G6KFL8"/>